<accession>A0A8S5LSP3</accession>
<protein>
    <submittedName>
        <fullName evidence="1">Uncharacterized protein</fullName>
    </submittedName>
</protein>
<evidence type="ECO:0000313" key="1">
    <source>
        <dbReference type="EMBL" id="DAD73049.1"/>
    </source>
</evidence>
<dbReference type="EMBL" id="BK014728">
    <property type="protein sequence ID" value="DAD73049.1"/>
    <property type="molecule type" value="Genomic_DNA"/>
</dbReference>
<reference evidence="1" key="1">
    <citation type="journal article" date="2021" name="Proc. Natl. Acad. Sci. U.S.A.">
        <title>A Catalog of Tens of Thousands of Viruses from Human Metagenomes Reveals Hidden Associations with Chronic Diseases.</title>
        <authorList>
            <person name="Tisza M.J."/>
            <person name="Buck C.B."/>
        </authorList>
    </citation>
    <scope>NUCLEOTIDE SEQUENCE</scope>
    <source>
        <strain evidence="1">CtLkp13</strain>
    </source>
</reference>
<proteinExistence type="predicted"/>
<name>A0A8S5LSP3_9CAUD</name>
<organism evidence="1">
    <name type="scientific">Siphoviridae sp. ctLkp13</name>
    <dbReference type="NCBI Taxonomy" id="2826252"/>
    <lineage>
        <taxon>Viruses</taxon>
        <taxon>Duplodnaviria</taxon>
        <taxon>Heunggongvirae</taxon>
        <taxon>Uroviricota</taxon>
        <taxon>Caudoviricetes</taxon>
    </lineage>
</organism>
<sequence>MEITKNVLFKNNFGAVKETEIVTDESGKEYIKYDTRIIDGKEVHCYAPVKYYTLIEEVYELSGVIPTLEIVTF</sequence>